<evidence type="ECO:0000256" key="1">
    <source>
        <dbReference type="SAM" id="Phobius"/>
    </source>
</evidence>
<keyword evidence="1" id="KW-0812">Transmembrane</keyword>
<evidence type="ECO:0000313" key="4">
    <source>
        <dbReference type="EMBL" id="UXP31371.1"/>
    </source>
</evidence>
<sequence length="323" mass="35903">MMESMQNIELKIQQYLSGELSQEEKAEVLDWANSSEANQAMLDKYSKLYDLSVVDCDSFHPDVDKAWCLVQSKLVPKAKQFFLFSPTVYKIAAAVVMAVGLAFFSVSYFLQPNLIALKTGEGEVIQVVLPDGTEVIVNEKSSFKYPEEFGEGSRKVYLYGQAFFNVARDEAHSFKIIGLSTVTEVLGTSFDLIAKRTYNHINVVSGQVSFKSKETNKKVVLSMDERAVYTESKMEVFQGLDNSTLAWRLGELNFQSAPLAQVAAVLEKHYNVKIRLEGNIGACLITSKFQGKTIEEVLSILKLIANIESSQEGNLLILSGPSC</sequence>
<dbReference type="EMBL" id="CP106679">
    <property type="protein sequence ID" value="UXP31371.1"/>
    <property type="molecule type" value="Genomic_DNA"/>
</dbReference>
<dbReference type="InterPro" id="IPR012373">
    <property type="entry name" value="Ferrdict_sens_TM"/>
</dbReference>
<dbReference type="PIRSF" id="PIRSF018266">
    <property type="entry name" value="FecR"/>
    <property type="match status" value="1"/>
</dbReference>
<reference evidence="4" key="1">
    <citation type="submission" date="2022-09" db="EMBL/GenBank/DDBJ databases">
        <title>Comparative genomics and taxonomic characterization of three novel marine species of genus Reichenbachiella exhibiting antioxidant and polysaccharide degradation activities.</title>
        <authorList>
            <person name="Muhammad N."/>
            <person name="Lee Y.-J."/>
            <person name="Ko J."/>
            <person name="Kim S.-G."/>
        </authorList>
    </citation>
    <scope>NUCLEOTIDE SEQUENCE</scope>
    <source>
        <strain evidence="4">BKB1-1</strain>
    </source>
</reference>
<dbReference type="PANTHER" id="PTHR30273">
    <property type="entry name" value="PERIPLASMIC SIGNAL SENSOR AND SIGMA FACTOR ACTIVATOR FECR-RELATED"/>
    <property type="match status" value="1"/>
</dbReference>
<dbReference type="PANTHER" id="PTHR30273:SF2">
    <property type="entry name" value="PROTEIN FECR"/>
    <property type="match status" value="1"/>
</dbReference>
<dbReference type="RefSeq" id="WP_262308810.1">
    <property type="nucleotide sequence ID" value="NZ_CP106679.1"/>
</dbReference>
<feature type="transmembrane region" description="Helical" evidence="1">
    <location>
        <begin position="87"/>
        <end position="110"/>
    </location>
</feature>
<keyword evidence="5" id="KW-1185">Reference proteome</keyword>
<evidence type="ECO:0000259" key="3">
    <source>
        <dbReference type="Pfam" id="PF16344"/>
    </source>
</evidence>
<feature type="domain" description="FecR protein" evidence="2">
    <location>
        <begin position="117"/>
        <end position="208"/>
    </location>
</feature>
<dbReference type="InterPro" id="IPR032508">
    <property type="entry name" value="FecR_C"/>
</dbReference>
<keyword evidence="1" id="KW-1133">Transmembrane helix</keyword>
<dbReference type="Gene3D" id="3.55.50.30">
    <property type="match status" value="1"/>
</dbReference>
<dbReference type="Pfam" id="PF16344">
    <property type="entry name" value="FecR_C"/>
    <property type="match status" value="1"/>
</dbReference>
<protein>
    <submittedName>
        <fullName evidence="4">FecR domain-containing protein</fullName>
    </submittedName>
</protein>
<feature type="domain" description="Protein FecR C-terminal" evidence="3">
    <location>
        <begin position="252"/>
        <end position="316"/>
    </location>
</feature>
<dbReference type="Proteomes" id="UP001065174">
    <property type="component" value="Chromosome"/>
</dbReference>
<evidence type="ECO:0000259" key="2">
    <source>
        <dbReference type="Pfam" id="PF04773"/>
    </source>
</evidence>
<dbReference type="Pfam" id="PF04773">
    <property type="entry name" value="FecR"/>
    <property type="match status" value="1"/>
</dbReference>
<accession>A0ABY6CLH2</accession>
<dbReference type="InterPro" id="IPR006860">
    <property type="entry name" value="FecR"/>
</dbReference>
<name>A0ABY6CLH2_9BACT</name>
<proteinExistence type="predicted"/>
<evidence type="ECO:0000313" key="5">
    <source>
        <dbReference type="Proteomes" id="UP001065174"/>
    </source>
</evidence>
<dbReference type="Gene3D" id="2.60.120.1440">
    <property type="match status" value="1"/>
</dbReference>
<organism evidence="4 5">
    <name type="scientific">Reichenbachiella agarivorans</name>
    <dbReference type="NCBI Taxonomy" id="2979464"/>
    <lineage>
        <taxon>Bacteria</taxon>
        <taxon>Pseudomonadati</taxon>
        <taxon>Bacteroidota</taxon>
        <taxon>Cytophagia</taxon>
        <taxon>Cytophagales</taxon>
        <taxon>Reichenbachiellaceae</taxon>
        <taxon>Reichenbachiella</taxon>
    </lineage>
</organism>
<keyword evidence="1" id="KW-0472">Membrane</keyword>
<gene>
    <name evidence="4" type="ORF">N6H18_13530</name>
</gene>